<accession>A0ABX4N6N8</accession>
<comment type="caution">
    <text evidence="1">The sequence shown here is derived from an EMBL/GenBank/DDBJ whole genome shotgun (WGS) entry which is preliminary data.</text>
</comment>
<gene>
    <name evidence="1" type="ORF">CH378_14385</name>
</gene>
<dbReference type="Proteomes" id="UP000231919">
    <property type="component" value="Unassembled WGS sequence"/>
</dbReference>
<reference evidence="1 2" key="1">
    <citation type="submission" date="2017-07" db="EMBL/GenBank/DDBJ databases">
        <title>Leptospira spp. isolated from tropical soils.</title>
        <authorList>
            <person name="Thibeaux R."/>
            <person name="Iraola G."/>
            <person name="Ferres I."/>
            <person name="Bierque E."/>
            <person name="Girault D."/>
            <person name="Soupe-Gilbert M.-E."/>
            <person name="Picardeau M."/>
            <person name="Goarant C."/>
        </authorList>
    </citation>
    <scope>NUCLEOTIDE SEQUENCE [LARGE SCALE GENOMIC DNA]</scope>
    <source>
        <strain evidence="1 2">JW2-C-B1</strain>
    </source>
</reference>
<keyword evidence="2" id="KW-1185">Reference proteome</keyword>
<dbReference type="EMBL" id="NPDP01000027">
    <property type="protein sequence ID" value="PJZ29072.1"/>
    <property type="molecule type" value="Genomic_DNA"/>
</dbReference>
<dbReference type="RefSeq" id="WP_100738923.1">
    <property type="nucleotide sequence ID" value="NZ_NPDO01000015.1"/>
</dbReference>
<evidence type="ECO:0000313" key="1">
    <source>
        <dbReference type="EMBL" id="PJZ29072.1"/>
    </source>
</evidence>
<sequence length="187" mass="21949">MHEENHKPVTCEKCHEFLGQIARVFPSEEHLHDKKYMQSLGLTFLGEDQFAGDPVTSTAVWPGKSNGNRTFREYWYCCPVHPNCGHEYVVIDIEEFDDEPDDEISEIFREGRIRDAERRVITNERYKQNVEANEERIRLERKYGPISKSLLFSSGVWEEPTCSQESGDPDEWLANYINWKSKTLKIF</sequence>
<name>A0ABX4N6N8_9LEPT</name>
<evidence type="ECO:0000313" key="2">
    <source>
        <dbReference type="Proteomes" id="UP000231919"/>
    </source>
</evidence>
<proteinExistence type="predicted"/>
<organism evidence="1 2">
    <name type="scientific">Leptospira kmetyi</name>
    <dbReference type="NCBI Taxonomy" id="408139"/>
    <lineage>
        <taxon>Bacteria</taxon>
        <taxon>Pseudomonadati</taxon>
        <taxon>Spirochaetota</taxon>
        <taxon>Spirochaetia</taxon>
        <taxon>Leptospirales</taxon>
        <taxon>Leptospiraceae</taxon>
        <taxon>Leptospira</taxon>
    </lineage>
</organism>
<protein>
    <submittedName>
        <fullName evidence="1">Uncharacterized protein</fullName>
    </submittedName>
</protein>